<dbReference type="Proteomes" id="UP001285908">
    <property type="component" value="Unassembled WGS sequence"/>
</dbReference>
<feature type="domain" description="2EXR" evidence="2">
    <location>
        <begin position="78"/>
        <end position="179"/>
    </location>
</feature>
<gene>
    <name evidence="3" type="ORF">B0T23DRAFT_96258</name>
</gene>
<evidence type="ECO:0000313" key="3">
    <source>
        <dbReference type="EMBL" id="KAK3497897.1"/>
    </source>
</evidence>
<organism evidence="3 4">
    <name type="scientific">Neurospora hispaniola</name>
    <dbReference type="NCBI Taxonomy" id="588809"/>
    <lineage>
        <taxon>Eukaryota</taxon>
        <taxon>Fungi</taxon>
        <taxon>Dikarya</taxon>
        <taxon>Ascomycota</taxon>
        <taxon>Pezizomycotina</taxon>
        <taxon>Sordariomycetes</taxon>
        <taxon>Sordariomycetidae</taxon>
        <taxon>Sordariales</taxon>
        <taxon>Sordariaceae</taxon>
        <taxon>Neurospora</taxon>
    </lineage>
</organism>
<proteinExistence type="predicted"/>
<comment type="caution">
    <text evidence="3">The sequence shown here is derived from an EMBL/GenBank/DDBJ whole genome shotgun (WGS) entry which is preliminary data.</text>
</comment>
<dbReference type="PANTHER" id="PTHR35910:SF6">
    <property type="entry name" value="2EXR DOMAIN-CONTAINING PROTEIN"/>
    <property type="match status" value="1"/>
</dbReference>
<accession>A0AAJ0IDV8</accession>
<reference evidence="3 4" key="1">
    <citation type="journal article" date="2023" name="Mol. Phylogenet. Evol.">
        <title>Genome-scale phylogeny and comparative genomics of the fungal order Sordariales.</title>
        <authorList>
            <person name="Hensen N."/>
            <person name="Bonometti L."/>
            <person name="Westerberg I."/>
            <person name="Brannstrom I.O."/>
            <person name="Guillou S."/>
            <person name="Cros-Aarteil S."/>
            <person name="Calhoun S."/>
            <person name="Haridas S."/>
            <person name="Kuo A."/>
            <person name="Mondo S."/>
            <person name="Pangilinan J."/>
            <person name="Riley R."/>
            <person name="LaButti K."/>
            <person name="Andreopoulos B."/>
            <person name="Lipzen A."/>
            <person name="Chen C."/>
            <person name="Yan M."/>
            <person name="Daum C."/>
            <person name="Ng V."/>
            <person name="Clum A."/>
            <person name="Steindorff A."/>
            <person name="Ohm R.A."/>
            <person name="Martin F."/>
            <person name="Silar P."/>
            <person name="Natvig D.O."/>
            <person name="Lalanne C."/>
            <person name="Gautier V."/>
            <person name="Ament-Velasquez S.L."/>
            <person name="Kruys A."/>
            <person name="Hutchinson M.I."/>
            <person name="Powell A.J."/>
            <person name="Barry K."/>
            <person name="Miller A.N."/>
            <person name="Grigoriev I.V."/>
            <person name="Debuchy R."/>
            <person name="Gladieux P."/>
            <person name="Hiltunen Thoren M."/>
            <person name="Johannesson H."/>
        </authorList>
    </citation>
    <scope>NUCLEOTIDE SEQUENCE [LARGE SCALE GENOMIC DNA]</scope>
    <source>
        <strain evidence="3 4">FGSC 10403</strain>
    </source>
</reference>
<evidence type="ECO:0000256" key="1">
    <source>
        <dbReference type="SAM" id="MobiDB-lite"/>
    </source>
</evidence>
<dbReference type="InterPro" id="IPR045518">
    <property type="entry name" value="2EXR"/>
</dbReference>
<protein>
    <recommendedName>
        <fullName evidence="2">2EXR domain-containing protein</fullName>
    </recommendedName>
</protein>
<sequence length="449" mass="50821">MTPKSVLYRLITDEPDYEGIVNNFIDHVRCRPEESQARGQSVPSLTPLPDFEWLSLNHTNQPSSLAHSVRDGKLRERFSLFPMLPAELRQKIWKMSVDPVLVTGYLTAPRGLISNFVFLSNYNGPGNRLFLGTRDHYRGIRLFQINRESRELAFVYWGSPLPSSQRELPTYLFNSYTDTMAIQLSYSHRSRNRNSRSEIIYESSPWQGIGRPNVASLAPTAMLSRIHRIQLQLDRVEDLQPGGYDWTSPGATNPFTFLFHFPNLRHLSFVFRRPRLIDIPQTTEGITVISENCVLPVTEAVKLYDYYHLETIQCLHSFVRLFQDRSTQDEVKTALRNLRTISITANPMSLRLDPYWLPNRHMHARIAKIPKGVSPLACANDNNSLEVVSPDVPGNLGSNGSMLEVNDLVWTVYNAMESALAEPGPGGVTVPLEDQDGFTSSASPDLGMS</sequence>
<evidence type="ECO:0000259" key="2">
    <source>
        <dbReference type="Pfam" id="PF20150"/>
    </source>
</evidence>
<feature type="region of interest" description="Disordered" evidence="1">
    <location>
        <begin position="424"/>
        <end position="449"/>
    </location>
</feature>
<dbReference type="RefSeq" id="XP_062696161.1">
    <property type="nucleotide sequence ID" value="XM_062842053.1"/>
</dbReference>
<dbReference type="PANTHER" id="PTHR35910">
    <property type="entry name" value="2EXR DOMAIN-CONTAINING PROTEIN"/>
    <property type="match status" value="1"/>
</dbReference>
<name>A0AAJ0IDV8_9PEZI</name>
<keyword evidence="4" id="KW-1185">Reference proteome</keyword>
<evidence type="ECO:0000313" key="4">
    <source>
        <dbReference type="Proteomes" id="UP001285908"/>
    </source>
</evidence>
<dbReference type="Pfam" id="PF20150">
    <property type="entry name" value="2EXR"/>
    <property type="match status" value="1"/>
</dbReference>
<dbReference type="GeneID" id="87879675"/>
<dbReference type="EMBL" id="JAULSX010000002">
    <property type="protein sequence ID" value="KAK3497897.1"/>
    <property type="molecule type" value="Genomic_DNA"/>
</dbReference>
<dbReference type="AlphaFoldDB" id="A0AAJ0IDV8"/>